<dbReference type="OMA" id="YFFVYSA"/>
<protein>
    <submittedName>
        <fullName evidence="1">Uncharacterized protein</fullName>
    </submittedName>
</protein>
<dbReference type="SUPFAM" id="SSF52540">
    <property type="entry name" value="P-loop containing nucleoside triphosphate hydrolases"/>
    <property type="match status" value="1"/>
</dbReference>
<dbReference type="Gene3D" id="3.40.50.300">
    <property type="entry name" value="P-loop containing nucleotide triphosphate hydrolases"/>
    <property type="match status" value="1"/>
</dbReference>
<dbReference type="InterPro" id="IPR027417">
    <property type="entry name" value="P-loop_NTPase"/>
</dbReference>
<evidence type="ECO:0000313" key="1">
    <source>
        <dbReference type="EMBL" id="CCE61420.1"/>
    </source>
</evidence>
<dbReference type="KEGG" id="tpf:TPHA_0A03430"/>
<dbReference type="eggNOG" id="ENOG502QVZN">
    <property type="taxonomic scope" value="Eukaryota"/>
</dbReference>
<dbReference type="RefSeq" id="XP_003683854.1">
    <property type="nucleotide sequence ID" value="XM_003683806.1"/>
</dbReference>
<dbReference type="Proteomes" id="UP000005666">
    <property type="component" value="Chromosome 1"/>
</dbReference>
<evidence type="ECO:0000313" key="2">
    <source>
        <dbReference type="Proteomes" id="UP000005666"/>
    </source>
</evidence>
<dbReference type="GeneID" id="11532714"/>
<organism evidence="1 2">
    <name type="scientific">Tetrapisispora phaffii (strain ATCC 24235 / CBS 4417 / NBRC 1672 / NRRL Y-8282 / UCD 70-5)</name>
    <name type="common">Yeast</name>
    <name type="synonym">Fabospora phaffii</name>
    <dbReference type="NCBI Taxonomy" id="1071381"/>
    <lineage>
        <taxon>Eukaryota</taxon>
        <taxon>Fungi</taxon>
        <taxon>Dikarya</taxon>
        <taxon>Ascomycota</taxon>
        <taxon>Saccharomycotina</taxon>
        <taxon>Saccharomycetes</taxon>
        <taxon>Saccharomycetales</taxon>
        <taxon>Saccharomycetaceae</taxon>
        <taxon>Tetrapisispora</taxon>
    </lineage>
</organism>
<sequence length="497" mass="56600">MTDQSPVRIAVLGGDSTGKTSFISRLTVNMVHEAHYPTRNQNNWLFDYIPHSKLSKTLLDSQNHERLLMRTPNSQTIEPIFKSPQLSPYVLLSPLTFQSFINDFNNVKNQNKSKSSNNSRTIDIVEQDTKYYKYITEKKSILDKNASGNNNNGPSINNKDINAKYFSTVKNKYKYTKRNLNNIERVKEVEASVKIPGNYVPPDYTPILIDIIDTPGFKPEMVVPFLEVSLFRNLGKNILHGLADEPRRAVSTTSLLVASGAAELNGKIDGYIFTYSAVPELSHNIEPPTYMNNSTNCKDAQVKNSYSDSQNKNKNNSDEYDKYQSWSTFTRKTDGGFSLLDVIRSSMLDAWAEFRTYQRGWEKGKEQDVYSLGYSLKNMWKTEKERTEKLQQLREFKTELPSIEIEPSSPDAPPPVIIVCTHLNDQLASPVLIEWGRTLATKWKCGFVAVDTMDDCNVDVALSMLIRDIVEKDRLINNNVQHKEHDSGTTLMSFLSR</sequence>
<dbReference type="OrthoDB" id="3995714at2759"/>
<dbReference type="EMBL" id="HE612856">
    <property type="protein sequence ID" value="CCE61420.1"/>
    <property type="molecule type" value="Genomic_DNA"/>
</dbReference>
<dbReference type="AlphaFoldDB" id="G8BNE2"/>
<proteinExistence type="predicted"/>
<name>G8BNE2_TETPH</name>
<gene>
    <name evidence="1" type="primary">TPHA0A03430</name>
    <name evidence="1" type="ordered locus">TPHA_0A03430</name>
</gene>
<reference evidence="1 2" key="1">
    <citation type="journal article" date="2011" name="Proc. Natl. Acad. Sci. U.S.A.">
        <title>Evolutionary erosion of yeast sex chromosomes by mating-type switching accidents.</title>
        <authorList>
            <person name="Gordon J.L."/>
            <person name="Armisen D."/>
            <person name="Proux-Wera E."/>
            <person name="Oheigeartaigh S.S."/>
            <person name="Byrne K.P."/>
            <person name="Wolfe K.H."/>
        </authorList>
    </citation>
    <scope>NUCLEOTIDE SEQUENCE [LARGE SCALE GENOMIC DNA]</scope>
    <source>
        <strain evidence="2">ATCC 24235 / CBS 4417 / NBRC 1672 / NRRL Y-8282 / UCD 70-5</strain>
    </source>
</reference>
<dbReference type="HOGENOM" id="CLU_674749_0_0_1"/>
<keyword evidence="2" id="KW-1185">Reference proteome</keyword>
<accession>G8BNE2</accession>